<dbReference type="AlphaFoldDB" id="A0A8J3JC47"/>
<evidence type="ECO:0000256" key="2">
    <source>
        <dbReference type="SAM" id="Phobius"/>
    </source>
</evidence>
<dbReference type="Pfam" id="PF23636">
    <property type="entry name" value="DUF7144"/>
    <property type="match status" value="1"/>
</dbReference>
<reference evidence="4" key="1">
    <citation type="submission" date="2021-01" db="EMBL/GenBank/DDBJ databases">
        <title>Whole genome shotgun sequence of Actinocatenispora rupis NBRC 107355.</title>
        <authorList>
            <person name="Komaki H."/>
            <person name="Tamura T."/>
        </authorList>
    </citation>
    <scope>NUCLEOTIDE SEQUENCE</scope>
    <source>
        <strain evidence="4">NBRC 107355</strain>
    </source>
</reference>
<feature type="domain" description="DUF7144" evidence="3">
    <location>
        <begin position="14"/>
        <end position="125"/>
    </location>
</feature>
<keyword evidence="2" id="KW-0472">Membrane</keyword>
<dbReference type="RefSeq" id="WP_203664143.1">
    <property type="nucleotide sequence ID" value="NZ_BAAAZM010000025.1"/>
</dbReference>
<evidence type="ECO:0000313" key="5">
    <source>
        <dbReference type="Proteomes" id="UP000612808"/>
    </source>
</evidence>
<name>A0A8J3JC47_9ACTN</name>
<sequence>MAERTRRLVARTGAVFAATMLTLAGVMQAVVGIAAIAGRDFFTAPRHYLFTFSVTGWGWAHLVIGALLVATAFGLFAGAVWAAYAGMVLAALAALDNFFFLPYYPVWALVLIALDGFVLWSLATVLRDRVLTGEDAAEAARRWPSGGRTDRPSRHVSADAPMTPTGTPVRTEPPGDLSR</sequence>
<feature type="transmembrane region" description="Helical" evidence="2">
    <location>
        <begin position="12"/>
        <end position="37"/>
    </location>
</feature>
<feature type="transmembrane region" description="Helical" evidence="2">
    <location>
        <begin position="106"/>
        <end position="126"/>
    </location>
</feature>
<keyword evidence="2" id="KW-0812">Transmembrane</keyword>
<evidence type="ECO:0000256" key="1">
    <source>
        <dbReference type="SAM" id="MobiDB-lite"/>
    </source>
</evidence>
<dbReference type="EMBL" id="BOMB01000047">
    <property type="protein sequence ID" value="GID15722.1"/>
    <property type="molecule type" value="Genomic_DNA"/>
</dbReference>
<evidence type="ECO:0000259" key="3">
    <source>
        <dbReference type="Pfam" id="PF23636"/>
    </source>
</evidence>
<gene>
    <name evidence="4" type="ORF">Aru02nite_66110</name>
</gene>
<protein>
    <recommendedName>
        <fullName evidence="3">DUF7144 domain-containing protein</fullName>
    </recommendedName>
</protein>
<accession>A0A8J3JC47</accession>
<evidence type="ECO:0000313" key="4">
    <source>
        <dbReference type="EMBL" id="GID15722.1"/>
    </source>
</evidence>
<feature type="compositionally biased region" description="Basic and acidic residues" evidence="1">
    <location>
        <begin position="148"/>
        <end position="157"/>
    </location>
</feature>
<feature type="region of interest" description="Disordered" evidence="1">
    <location>
        <begin position="141"/>
        <end position="179"/>
    </location>
</feature>
<comment type="caution">
    <text evidence="4">The sequence shown here is derived from an EMBL/GenBank/DDBJ whole genome shotgun (WGS) entry which is preliminary data.</text>
</comment>
<keyword evidence="5" id="KW-1185">Reference proteome</keyword>
<dbReference type="Proteomes" id="UP000612808">
    <property type="component" value="Unassembled WGS sequence"/>
</dbReference>
<proteinExistence type="predicted"/>
<feature type="transmembrane region" description="Helical" evidence="2">
    <location>
        <begin position="81"/>
        <end position="100"/>
    </location>
</feature>
<keyword evidence="2" id="KW-1133">Transmembrane helix</keyword>
<organism evidence="4 5">
    <name type="scientific">Actinocatenispora rupis</name>
    <dbReference type="NCBI Taxonomy" id="519421"/>
    <lineage>
        <taxon>Bacteria</taxon>
        <taxon>Bacillati</taxon>
        <taxon>Actinomycetota</taxon>
        <taxon>Actinomycetes</taxon>
        <taxon>Micromonosporales</taxon>
        <taxon>Micromonosporaceae</taxon>
        <taxon>Actinocatenispora</taxon>
    </lineage>
</organism>
<feature type="transmembrane region" description="Helical" evidence="2">
    <location>
        <begin position="57"/>
        <end position="76"/>
    </location>
</feature>
<dbReference type="InterPro" id="IPR055568">
    <property type="entry name" value="DUF7144"/>
</dbReference>